<sequence>GYTVVVIFGVYFIIQYIFIGHDNREQYVENAFTDEPCNCTPKDINDLSHAFIGHASPSHAFSVHTQNSKNNSKYKMNQSMINSTYHNEDINIFMFYKVVYNRLAKCGSTSVITILQNLVLKNGFALTDRRGFGSSRSVVNEVVAMASPGIYIKHHDFINFTSYNTSQPVFINIIRHPVDRAISSYYYTRWQQGVFNQTLEECIARFTYSYCAISTTYSLDRLCGTKCTLEQTKKHIEKYYFFIGVVEHFNSTMDALELILPLYFKGWKSVAEDCIDLNTAHMKKTPPSENTLKKLKFVLSSELELYNFILQRFHRTLKNLNIF</sequence>
<evidence type="ECO:0000256" key="8">
    <source>
        <dbReference type="ARBA" id="ARBA00023136"/>
    </source>
</evidence>
<evidence type="ECO:0008006" key="12">
    <source>
        <dbReference type="Google" id="ProtNLM"/>
    </source>
</evidence>
<dbReference type="GO" id="GO:0000139">
    <property type="term" value="C:Golgi membrane"/>
    <property type="evidence" value="ECO:0007669"/>
    <property type="project" value="UniProtKB-SubCell"/>
</dbReference>
<keyword evidence="9" id="KW-0325">Glycoprotein</keyword>
<keyword evidence="5" id="KW-0735">Signal-anchor</keyword>
<gene>
    <name evidence="10" type="ORF">OFUS_LOCUS24858</name>
</gene>
<dbReference type="Proteomes" id="UP000749559">
    <property type="component" value="Unassembled WGS sequence"/>
</dbReference>
<dbReference type="SUPFAM" id="SSF52540">
    <property type="entry name" value="P-loop containing nucleoside triphosphate hydrolases"/>
    <property type="match status" value="1"/>
</dbReference>
<keyword evidence="7" id="KW-0333">Golgi apparatus</keyword>
<dbReference type="PANTHER" id="PTHR12129">
    <property type="entry name" value="HEPARAN SULFATE 2-O-SULFOTRANSFERASE"/>
    <property type="match status" value="1"/>
</dbReference>
<keyword evidence="11" id="KW-1185">Reference proteome</keyword>
<comment type="caution">
    <text evidence="10">The sequence shown here is derived from an EMBL/GenBank/DDBJ whole genome shotgun (WGS) entry which is preliminary data.</text>
</comment>
<keyword evidence="6" id="KW-1133">Transmembrane helix</keyword>
<evidence type="ECO:0000256" key="5">
    <source>
        <dbReference type="ARBA" id="ARBA00022968"/>
    </source>
</evidence>
<comment type="similarity">
    <text evidence="2">Belongs to the sulfotransferase 3 family.</text>
</comment>
<accession>A0A8S4Q529</accession>
<dbReference type="InterPro" id="IPR027417">
    <property type="entry name" value="P-loop_NTPase"/>
</dbReference>
<feature type="non-terminal residue" evidence="10">
    <location>
        <position position="323"/>
    </location>
</feature>
<comment type="subcellular location">
    <subcellularLocation>
        <location evidence="1">Golgi apparatus membrane</location>
        <topology evidence="1">Single-pass type II membrane protein</topology>
    </subcellularLocation>
</comment>
<dbReference type="Gene3D" id="3.40.50.300">
    <property type="entry name" value="P-loop containing nucleotide triphosphate hydrolases"/>
    <property type="match status" value="1"/>
</dbReference>
<dbReference type="AlphaFoldDB" id="A0A8S4Q529"/>
<keyword evidence="4" id="KW-0812">Transmembrane</keyword>
<evidence type="ECO:0000256" key="9">
    <source>
        <dbReference type="ARBA" id="ARBA00023180"/>
    </source>
</evidence>
<evidence type="ECO:0000256" key="4">
    <source>
        <dbReference type="ARBA" id="ARBA00022692"/>
    </source>
</evidence>
<organism evidence="10 11">
    <name type="scientific">Owenia fusiformis</name>
    <name type="common">Polychaete worm</name>
    <dbReference type="NCBI Taxonomy" id="6347"/>
    <lineage>
        <taxon>Eukaryota</taxon>
        <taxon>Metazoa</taxon>
        <taxon>Spiralia</taxon>
        <taxon>Lophotrochozoa</taxon>
        <taxon>Annelida</taxon>
        <taxon>Polychaeta</taxon>
        <taxon>Sedentaria</taxon>
        <taxon>Canalipalpata</taxon>
        <taxon>Sabellida</taxon>
        <taxon>Oweniida</taxon>
        <taxon>Oweniidae</taxon>
        <taxon>Owenia</taxon>
    </lineage>
</organism>
<dbReference type="InterPro" id="IPR007734">
    <property type="entry name" value="Heparan_SO4_2-O-STrfase"/>
</dbReference>
<keyword evidence="8" id="KW-0472">Membrane</keyword>
<keyword evidence="3" id="KW-0808">Transferase</keyword>
<reference evidence="10" key="1">
    <citation type="submission" date="2022-03" db="EMBL/GenBank/DDBJ databases">
        <authorList>
            <person name="Martin C."/>
        </authorList>
    </citation>
    <scope>NUCLEOTIDE SEQUENCE</scope>
</reference>
<evidence type="ECO:0000256" key="6">
    <source>
        <dbReference type="ARBA" id="ARBA00022989"/>
    </source>
</evidence>
<evidence type="ECO:0000256" key="2">
    <source>
        <dbReference type="ARBA" id="ARBA00010569"/>
    </source>
</evidence>
<name>A0A8S4Q529_OWEFU</name>
<dbReference type="GO" id="GO:0008146">
    <property type="term" value="F:sulfotransferase activity"/>
    <property type="evidence" value="ECO:0007669"/>
    <property type="project" value="InterPro"/>
</dbReference>
<evidence type="ECO:0000256" key="3">
    <source>
        <dbReference type="ARBA" id="ARBA00022679"/>
    </source>
</evidence>
<dbReference type="PANTHER" id="PTHR12129:SF15">
    <property type="entry name" value="URONYL 2-SULFOTRANSFERASE"/>
    <property type="match status" value="1"/>
</dbReference>
<dbReference type="OrthoDB" id="10019582at2759"/>
<proteinExistence type="inferred from homology"/>
<feature type="non-terminal residue" evidence="10">
    <location>
        <position position="1"/>
    </location>
</feature>
<evidence type="ECO:0000313" key="10">
    <source>
        <dbReference type="EMBL" id="CAH1801033.1"/>
    </source>
</evidence>
<evidence type="ECO:0000313" key="11">
    <source>
        <dbReference type="Proteomes" id="UP000749559"/>
    </source>
</evidence>
<dbReference type="Pfam" id="PF03567">
    <property type="entry name" value="Sulfotransfer_2"/>
    <property type="match status" value="1"/>
</dbReference>
<evidence type="ECO:0000256" key="7">
    <source>
        <dbReference type="ARBA" id="ARBA00023034"/>
    </source>
</evidence>
<evidence type="ECO:0000256" key="1">
    <source>
        <dbReference type="ARBA" id="ARBA00004323"/>
    </source>
</evidence>
<dbReference type="InterPro" id="IPR005331">
    <property type="entry name" value="Sulfotransferase"/>
</dbReference>
<protein>
    <recommendedName>
        <fullName evidence="12">Sulfotransferase</fullName>
    </recommendedName>
</protein>
<dbReference type="EMBL" id="CAIIXF020000012">
    <property type="protein sequence ID" value="CAH1801033.1"/>
    <property type="molecule type" value="Genomic_DNA"/>
</dbReference>